<dbReference type="GO" id="GO:0044423">
    <property type="term" value="C:virion component"/>
    <property type="evidence" value="ECO:0007669"/>
    <property type="project" value="UniProtKB-KW"/>
</dbReference>
<keyword evidence="2" id="KW-0946">Virion</keyword>
<evidence type="ECO:0000313" key="4">
    <source>
        <dbReference type="EMBL" id="QJA76118.1"/>
    </source>
</evidence>
<sequence length="449" mass="49620">MELFEMLKAMRDKIEKVGALPTDGEKDNLQKMVADAVALQMKVLKKNPVRKGSFIFSDDDETLDKRAMTSIEKRIVRPASSDFEREIQKWNDDLLLTSAILKSDPRSLGMYSDFKESTAHTELRKALNTTETGAGADWIPTQFSADVIDKIRLELKVAAAFQQIPMPTNPYKMPVVSADATGYFQSQSLANEATKLRASQPTTTNMELSAKKLAARVVFSEEANEDSIVPILPWLKNNVVIAIATAEERAILNGDTATTHQDSNVTNSFDAQKAYNGLRKLTQAGAMVSLSTFEIEYFRNIRKKMGKYGVDPRKIVYIVSISGWIQLLSIKDSHGSSLVTTIDKYGPGATILTGELGRIDGSPIIVSEYIYDNLNASGVYDGVTATKTIMLAVNTAAFVIGDRRLVTVKTDENIETDQQLLVCTQRKDFKSFFDTDSETVVGMGYNLTA</sequence>
<dbReference type="NCBIfam" id="TIGR01554">
    <property type="entry name" value="major_cap_HK97"/>
    <property type="match status" value="1"/>
</dbReference>
<dbReference type="AlphaFoldDB" id="A0A6M3K340"/>
<dbReference type="InterPro" id="IPR054612">
    <property type="entry name" value="Phage_capsid-like_C"/>
</dbReference>
<evidence type="ECO:0000256" key="1">
    <source>
        <dbReference type="ARBA" id="ARBA00004328"/>
    </source>
</evidence>
<accession>A0A6M3K340</accession>
<dbReference type="SUPFAM" id="SSF56563">
    <property type="entry name" value="Major capsid protein gp5"/>
    <property type="match status" value="1"/>
</dbReference>
<dbReference type="Pfam" id="PF05065">
    <property type="entry name" value="Phage_capsid"/>
    <property type="match status" value="1"/>
</dbReference>
<evidence type="ECO:0000256" key="2">
    <source>
        <dbReference type="ARBA" id="ARBA00022844"/>
    </source>
</evidence>
<comment type="subcellular location">
    <subcellularLocation>
        <location evidence="1">Virion</location>
    </subcellularLocation>
</comment>
<dbReference type="InterPro" id="IPR024455">
    <property type="entry name" value="Phage_capsid"/>
</dbReference>
<proteinExistence type="predicted"/>
<name>A0A6M3K340_9ZZZZ</name>
<evidence type="ECO:0000259" key="3">
    <source>
        <dbReference type="Pfam" id="PF05065"/>
    </source>
</evidence>
<reference evidence="4" key="1">
    <citation type="submission" date="2020-03" db="EMBL/GenBank/DDBJ databases">
        <title>The deep terrestrial virosphere.</title>
        <authorList>
            <person name="Holmfeldt K."/>
            <person name="Nilsson E."/>
            <person name="Simone D."/>
            <person name="Lopez-Fernandez M."/>
            <person name="Wu X."/>
            <person name="de Brujin I."/>
            <person name="Lundin D."/>
            <person name="Andersson A."/>
            <person name="Bertilsson S."/>
            <person name="Dopson M."/>
        </authorList>
    </citation>
    <scope>NUCLEOTIDE SEQUENCE</scope>
    <source>
        <strain evidence="4">MM415A01579</strain>
    </source>
</reference>
<protein>
    <submittedName>
        <fullName evidence="4">Putative capsid protein</fullName>
    </submittedName>
</protein>
<feature type="domain" description="Phage capsid-like C-terminal" evidence="3">
    <location>
        <begin position="135"/>
        <end position="430"/>
    </location>
</feature>
<gene>
    <name evidence="4" type="ORF">MM415A01579_0009</name>
</gene>
<organism evidence="4">
    <name type="scientific">viral metagenome</name>
    <dbReference type="NCBI Taxonomy" id="1070528"/>
    <lineage>
        <taxon>unclassified sequences</taxon>
        <taxon>metagenomes</taxon>
        <taxon>organismal metagenomes</taxon>
    </lineage>
</organism>
<dbReference type="EMBL" id="MT142205">
    <property type="protein sequence ID" value="QJA76118.1"/>
    <property type="molecule type" value="Genomic_DNA"/>
</dbReference>